<protein>
    <recommendedName>
        <fullName evidence="1">HNH nuclease domain-containing protein</fullName>
    </recommendedName>
</protein>
<dbReference type="InterPro" id="IPR003615">
    <property type="entry name" value="HNH_nuc"/>
</dbReference>
<dbReference type="SUPFAM" id="SSF54060">
    <property type="entry name" value="His-Me finger endonucleases"/>
    <property type="match status" value="1"/>
</dbReference>
<proteinExistence type="predicted"/>
<name>A0AA37CY78_AERCA</name>
<gene>
    <name evidence="2" type="ORF">KAM351_26950</name>
</gene>
<feature type="domain" description="HNH nuclease" evidence="1">
    <location>
        <begin position="182"/>
        <end position="226"/>
    </location>
</feature>
<dbReference type="Pfam" id="PF13392">
    <property type="entry name" value="HNH_3"/>
    <property type="match status" value="1"/>
</dbReference>
<reference evidence="2" key="1">
    <citation type="submission" date="2021-07" db="EMBL/GenBank/DDBJ databases">
        <title>Draft genome sequence of carbapenem-resistant Aeromonas spp. in Japan.</title>
        <authorList>
            <person name="Maehana S."/>
            <person name="Suzuki M."/>
            <person name="Kitasato H."/>
        </authorList>
    </citation>
    <scope>NUCLEOTIDE SEQUENCE</scope>
    <source>
        <strain evidence="2">KAM351</strain>
    </source>
</reference>
<dbReference type="Proteomes" id="UP000886934">
    <property type="component" value="Unassembled WGS sequence"/>
</dbReference>
<comment type="caution">
    <text evidence="2">The sequence shown here is derived from an EMBL/GenBank/DDBJ whole genome shotgun (WGS) entry which is preliminary data.</text>
</comment>
<dbReference type="EMBL" id="BPNN01000040">
    <property type="protein sequence ID" value="GJA64084.1"/>
    <property type="molecule type" value="Genomic_DNA"/>
</dbReference>
<dbReference type="AlphaFoldDB" id="A0AA37CY78"/>
<dbReference type="RefSeq" id="WP_223940175.1">
    <property type="nucleotide sequence ID" value="NZ_BPNN01000040.1"/>
</dbReference>
<evidence type="ECO:0000313" key="3">
    <source>
        <dbReference type="Proteomes" id="UP000886934"/>
    </source>
</evidence>
<sequence length="269" mass="30377">MSRFVYTSEQLNFLAETFKECSLEDTTSMFNFVFGTAKTQTEIRACIKNNGFTCGRQPGNSKGQLRLFNQPQREWIERKYQELPICELTPLFNAEFATAMTEAQIRAFIKNHGIKSGRTGQFAKGATPWNAGLKGYDPGGRSALTRFKKGDVPVNHRPVGSERVTVDGYIEIKVAEPASWDLKHRVVWEREHGPIPPSHVIWFYDNDPTNCEPENLMLVTRAEHAVVSKLGLHHATGELKQTTRLIAGVAMARTSSRKKLRESRRPRAA</sequence>
<dbReference type="Gene3D" id="3.90.75.20">
    <property type="match status" value="1"/>
</dbReference>
<organism evidence="2 3">
    <name type="scientific">Aeromonas caviae</name>
    <name type="common">Aeromonas punctata</name>
    <dbReference type="NCBI Taxonomy" id="648"/>
    <lineage>
        <taxon>Bacteria</taxon>
        <taxon>Pseudomonadati</taxon>
        <taxon>Pseudomonadota</taxon>
        <taxon>Gammaproteobacteria</taxon>
        <taxon>Aeromonadales</taxon>
        <taxon>Aeromonadaceae</taxon>
        <taxon>Aeromonas</taxon>
    </lineage>
</organism>
<dbReference type="InterPro" id="IPR044925">
    <property type="entry name" value="His-Me_finger_sf"/>
</dbReference>
<evidence type="ECO:0000313" key="2">
    <source>
        <dbReference type="EMBL" id="GJA64084.1"/>
    </source>
</evidence>
<accession>A0AA37CY78</accession>
<evidence type="ECO:0000259" key="1">
    <source>
        <dbReference type="Pfam" id="PF13392"/>
    </source>
</evidence>